<evidence type="ECO:0000313" key="3">
    <source>
        <dbReference type="Proteomes" id="UP001215151"/>
    </source>
</evidence>
<proteinExistence type="predicted"/>
<accession>A0AAD7TKA4</accession>
<dbReference type="EMBL" id="JAPEVG010000370">
    <property type="protein sequence ID" value="KAJ8463809.1"/>
    <property type="molecule type" value="Genomic_DNA"/>
</dbReference>
<dbReference type="Proteomes" id="UP001215151">
    <property type="component" value="Unassembled WGS sequence"/>
</dbReference>
<dbReference type="AlphaFoldDB" id="A0AAD7TKA4"/>
<protein>
    <submittedName>
        <fullName evidence="2">Uncharacterized protein</fullName>
    </submittedName>
</protein>
<keyword evidence="1" id="KW-0732">Signal</keyword>
<feature type="chain" id="PRO_5041945743" evidence="1">
    <location>
        <begin position="22"/>
        <end position="161"/>
    </location>
</feature>
<gene>
    <name evidence="2" type="ORF">ONZ51_g10008</name>
</gene>
<keyword evidence="3" id="KW-1185">Reference proteome</keyword>
<feature type="signal peptide" evidence="1">
    <location>
        <begin position="1"/>
        <end position="21"/>
    </location>
</feature>
<evidence type="ECO:0000313" key="2">
    <source>
        <dbReference type="EMBL" id="KAJ8463809.1"/>
    </source>
</evidence>
<organism evidence="2 3">
    <name type="scientific">Trametes cubensis</name>
    <dbReference type="NCBI Taxonomy" id="1111947"/>
    <lineage>
        <taxon>Eukaryota</taxon>
        <taxon>Fungi</taxon>
        <taxon>Dikarya</taxon>
        <taxon>Basidiomycota</taxon>
        <taxon>Agaricomycotina</taxon>
        <taxon>Agaricomycetes</taxon>
        <taxon>Polyporales</taxon>
        <taxon>Polyporaceae</taxon>
        <taxon>Trametes</taxon>
    </lineage>
</organism>
<evidence type="ECO:0000256" key="1">
    <source>
        <dbReference type="SAM" id="SignalP"/>
    </source>
</evidence>
<sequence>MMVMYAHLVVVLSLLLFGAKAAPGRRDDGDDDFGGISLSIPGLPATIDLDSPDAASILSALPSEAISVIQANSAALVSSVGLQEYMSAEAFWVGAEAAIVVPGAPFTTQTQLTIITPIVSGTPVVVVSSIGGPAITVATGTAGPATVTTFAGHVFTAAVPK</sequence>
<comment type="caution">
    <text evidence="2">The sequence shown here is derived from an EMBL/GenBank/DDBJ whole genome shotgun (WGS) entry which is preliminary data.</text>
</comment>
<name>A0AAD7TKA4_9APHY</name>
<reference evidence="2" key="1">
    <citation type="submission" date="2022-11" db="EMBL/GenBank/DDBJ databases">
        <title>Genome Sequence of Cubamyces cubensis.</title>
        <authorList>
            <person name="Buettner E."/>
        </authorList>
    </citation>
    <scope>NUCLEOTIDE SEQUENCE</scope>
    <source>
        <strain evidence="2">MPL-01</strain>
    </source>
</reference>